<evidence type="ECO:0000313" key="2">
    <source>
        <dbReference type="Proteomes" id="UP000800036"/>
    </source>
</evidence>
<protein>
    <submittedName>
        <fullName evidence="1">Uncharacterized protein</fullName>
    </submittedName>
</protein>
<dbReference type="AlphaFoldDB" id="A0A6A5UQX3"/>
<evidence type="ECO:0000313" key="1">
    <source>
        <dbReference type="EMBL" id="KAF1967275.1"/>
    </source>
</evidence>
<sequence>MGLSASNEDEPKSCLGRQPQDFWYCQDYSDPNRQPALGSDCTVVAKPILIPSPKRHGSNVGQDMDTANRYRHTGTSAALESTRVWEKNEHEWIEDRIRENQACRRGRHKADTHSALKISGQESPDQQSPNIVDWGRNDHLNERTEAIVPIETEAFESITASPVRLPPKGNFYSSFGFTNSGPTEPITEHEELIPPQTPRKFHRLSRRRPVTTDRNSFRQKTVVGPEKSHVREPWVGSRSWAADMLLSATSVAGCTESSEGPPTAPEFCAHPASMDAVTRCIESKRTNPSQRTTRGRLGALKGKIISIIIILLQELMSSRKRSIFF</sequence>
<dbReference type="Proteomes" id="UP000800036">
    <property type="component" value="Unassembled WGS sequence"/>
</dbReference>
<proteinExistence type="predicted"/>
<dbReference type="EMBL" id="ML976734">
    <property type="protein sequence ID" value="KAF1967275.1"/>
    <property type="molecule type" value="Genomic_DNA"/>
</dbReference>
<organism evidence="1 2">
    <name type="scientific">Bimuria novae-zelandiae CBS 107.79</name>
    <dbReference type="NCBI Taxonomy" id="1447943"/>
    <lineage>
        <taxon>Eukaryota</taxon>
        <taxon>Fungi</taxon>
        <taxon>Dikarya</taxon>
        <taxon>Ascomycota</taxon>
        <taxon>Pezizomycotina</taxon>
        <taxon>Dothideomycetes</taxon>
        <taxon>Pleosporomycetidae</taxon>
        <taxon>Pleosporales</taxon>
        <taxon>Massarineae</taxon>
        <taxon>Didymosphaeriaceae</taxon>
        <taxon>Bimuria</taxon>
    </lineage>
</organism>
<reference evidence="1" key="1">
    <citation type="journal article" date="2020" name="Stud. Mycol.">
        <title>101 Dothideomycetes genomes: a test case for predicting lifestyles and emergence of pathogens.</title>
        <authorList>
            <person name="Haridas S."/>
            <person name="Albert R."/>
            <person name="Binder M."/>
            <person name="Bloem J."/>
            <person name="Labutti K."/>
            <person name="Salamov A."/>
            <person name="Andreopoulos B."/>
            <person name="Baker S."/>
            <person name="Barry K."/>
            <person name="Bills G."/>
            <person name="Bluhm B."/>
            <person name="Cannon C."/>
            <person name="Castanera R."/>
            <person name="Culley D."/>
            <person name="Daum C."/>
            <person name="Ezra D."/>
            <person name="Gonzalez J."/>
            <person name="Henrissat B."/>
            <person name="Kuo A."/>
            <person name="Liang C."/>
            <person name="Lipzen A."/>
            <person name="Lutzoni F."/>
            <person name="Magnuson J."/>
            <person name="Mondo S."/>
            <person name="Nolan M."/>
            <person name="Ohm R."/>
            <person name="Pangilinan J."/>
            <person name="Park H.-J."/>
            <person name="Ramirez L."/>
            <person name="Alfaro M."/>
            <person name="Sun H."/>
            <person name="Tritt A."/>
            <person name="Yoshinaga Y."/>
            <person name="Zwiers L.-H."/>
            <person name="Turgeon B."/>
            <person name="Goodwin S."/>
            <person name="Spatafora J."/>
            <person name="Crous P."/>
            <person name="Grigoriev I."/>
        </authorList>
    </citation>
    <scope>NUCLEOTIDE SEQUENCE</scope>
    <source>
        <strain evidence="1">CBS 107.79</strain>
    </source>
</reference>
<accession>A0A6A5UQX3</accession>
<keyword evidence="2" id="KW-1185">Reference proteome</keyword>
<gene>
    <name evidence="1" type="ORF">BU23DRAFT_292779</name>
</gene>
<name>A0A6A5UQX3_9PLEO</name>